<protein>
    <submittedName>
        <fullName evidence="1">Uncharacterized protein</fullName>
    </submittedName>
</protein>
<feature type="non-terminal residue" evidence="1">
    <location>
        <position position="1"/>
    </location>
</feature>
<comment type="caution">
    <text evidence="1">The sequence shown here is derived from an EMBL/GenBank/DDBJ whole genome shotgun (WGS) entry which is preliminary data.</text>
</comment>
<sequence length="954" mass="105492">FKWFGSLSNLSFRRSTEKSDAKSKSGDGGLSVPRDGPDCGEILAPVAEATVDDMEAMRPRTASYVRSSESYTHMGTLPRFLMKRRDKSSKGGPSSSKKSKDKSINRSQSQRPAGDRDRGLPRATAASCRVVQDKARVKADSGLGQDPLVDPKTPRPEPAGGTDATNTQNTVSEPTNACEDVSPSGGSGAAHQPEIPEKQGGTQESADLNPEETSSPPPSQQTTTQEDDGLVSRPKTVSKQEAKSREPTEGADKETQNSDSSHSHMEPAESQAEYVQFSKEKYLLESPPEKLRKELEEELKLSAADIRSHGWYHGHIPREVSETLVLRNGDFLVRDSLTSVGDYVLTCRWDNEALHFKISKVLVKSNETKCTLITPGMQEKKRKMLYSLHPQVQYVLESDSFDSVQELVRFYVGQRKPVSQSSGVHIYCPVSRTLPLRYLEATFALANSKQGSAYSPSSQRGAYIKRRSVTMTDGLTTEKMIPHSPSTIHHHKDAMRNCAMSMDQIQEYRCPLSPVGETPLSPAYSAITRQRAHSGGRVLAVVPPSPVMRRSSDPHLSPADSNNPPEHPAHTSHSAHSSPAHHLSYQSHSSETAGSYCDLRPCPAGPPKPPTKSYVERLRVEEGRQDVAREDGEGTFSAPQVETTSSFRPSRFESCLLPAENKPLEMSVLKRVKELLAEVDARTAAKHITMVDCTVARILGVTSEMQRMMGVSSGLELLTLPHGHQLRLDLLERFYTMSIMMAVDLLGCTGSTEERAALLHKTIQLAAELKSNLGNMFGFAAVMRALELPQISRLEQTWVTLRQRHTEGAILYEKKLKPFMKNMNDGKESSALSNTSVPHVIPVLSLLERGMALGEALEPWESAEVGVDVVMYHLEAARTIAHHGGIYRTNAETKLQGFQERAEVREIFQTEFQMRLLWGSRGSEGIQSERYEKFDKVLTALSHKLEPPVRHSEL</sequence>
<proteinExistence type="predicted"/>
<reference evidence="1" key="1">
    <citation type="submission" date="2022-04" db="EMBL/GenBank/DDBJ databases">
        <title>Jade perch genome.</title>
        <authorList>
            <person name="Chao B."/>
        </authorList>
    </citation>
    <scope>NUCLEOTIDE SEQUENCE</scope>
    <source>
        <strain evidence="1">CB-2022</strain>
    </source>
</reference>
<accession>A0ACB8W3G0</accession>
<organism evidence="1 2">
    <name type="scientific">Scortum barcoo</name>
    <name type="common">barcoo grunter</name>
    <dbReference type="NCBI Taxonomy" id="214431"/>
    <lineage>
        <taxon>Eukaryota</taxon>
        <taxon>Metazoa</taxon>
        <taxon>Chordata</taxon>
        <taxon>Craniata</taxon>
        <taxon>Vertebrata</taxon>
        <taxon>Euteleostomi</taxon>
        <taxon>Actinopterygii</taxon>
        <taxon>Neopterygii</taxon>
        <taxon>Teleostei</taxon>
        <taxon>Neoteleostei</taxon>
        <taxon>Acanthomorphata</taxon>
        <taxon>Eupercaria</taxon>
        <taxon>Centrarchiformes</taxon>
        <taxon>Terapontoidei</taxon>
        <taxon>Terapontidae</taxon>
        <taxon>Scortum</taxon>
    </lineage>
</organism>
<dbReference type="Proteomes" id="UP000831701">
    <property type="component" value="Chromosome 15"/>
</dbReference>
<evidence type="ECO:0000313" key="1">
    <source>
        <dbReference type="EMBL" id="KAI3362402.1"/>
    </source>
</evidence>
<gene>
    <name evidence="1" type="ORF">L3Q82_012704</name>
</gene>
<dbReference type="EMBL" id="CM041545">
    <property type="protein sequence ID" value="KAI3362402.1"/>
    <property type="molecule type" value="Genomic_DNA"/>
</dbReference>
<evidence type="ECO:0000313" key="2">
    <source>
        <dbReference type="Proteomes" id="UP000831701"/>
    </source>
</evidence>
<keyword evidence="2" id="KW-1185">Reference proteome</keyword>
<name>A0ACB8W3G0_9TELE</name>